<name>A0A2T2ZST1_9PEZI</name>
<dbReference type="EMBL" id="KZ678768">
    <property type="protein sequence ID" value="PSR75429.1"/>
    <property type="molecule type" value="Genomic_DNA"/>
</dbReference>
<gene>
    <name evidence="1" type="ORF">BD289DRAFT_447736</name>
</gene>
<evidence type="ECO:0000313" key="1">
    <source>
        <dbReference type="EMBL" id="PSR75429.1"/>
    </source>
</evidence>
<protein>
    <submittedName>
        <fullName evidence="1">Uncharacterized protein</fullName>
    </submittedName>
</protein>
<accession>A0A2T2ZST1</accession>
<dbReference type="Proteomes" id="UP000241462">
    <property type="component" value="Unassembled WGS sequence"/>
</dbReference>
<keyword evidence="2" id="KW-1185">Reference proteome</keyword>
<organism evidence="1 2">
    <name type="scientific">Coniella lustricola</name>
    <dbReference type="NCBI Taxonomy" id="2025994"/>
    <lineage>
        <taxon>Eukaryota</taxon>
        <taxon>Fungi</taxon>
        <taxon>Dikarya</taxon>
        <taxon>Ascomycota</taxon>
        <taxon>Pezizomycotina</taxon>
        <taxon>Sordariomycetes</taxon>
        <taxon>Sordariomycetidae</taxon>
        <taxon>Diaporthales</taxon>
        <taxon>Schizoparmaceae</taxon>
        <taxon>Coniella</taxon>
    </lineage>
</organism>
<evidence type="ECO:0000313" key="2">
    <source>
        <dbReference type="Proteomes" id="UP000241462"/>
    </source>
</evidence>
<dbReference type="InParanoid" id="A0A2T2ZST1"/>
<dbReference type="AlphaFoldDB" id="A0A2T2ZST1"/>
<proteinExistence type="predicted"/>
<reference evidence="1 2" key="1">
    <citation type="journal article" date="2018" name="Mycol. Prog.">
        <title>Coniella lustricola, a new species from submerged detritus.</title>
        <authorList>
            <person name="Raudabaugh D.B."/>
            <person name="Iturriaga T."/>
            <person name="Carver A."/>
            <person name="Mondo S."/>
            <person name="Pangilinan J."/>
            <person name="Lipzen A."/>
            <person name="He G."/>
            <person name="Amirebrahimi M."/>
            <person name="Grigoriev I.V."/>
            <person name="Miller A.N."/>
        </authorList>
    </citation>
    <scope>NUCLEOTIDE SEQUENCE [LARGE SCALE GENOMIC DNA]</scope>
    <source>
        <strain evidence="1 2">B22-T-1</strain>
    </source>
</reference>
<sequence length="174" mass="20166">MGLPSAVVIVRFHNKGPGPPWLTRGRVYIKNIKKKYQRFEYRQRTDVYQPTRQAPRFSGHQSRPSWPTSRYRTGRKALARLHSDNAWYFCVSWDPAALHETPTPGLLLPRKQRRQFAGSCGMAAGRVRIEFIPAEIVETRIGKRDGKRNMTFGNELVPGKWKSAAGANWCQWRW</sequence>